<evidence type="ECO:0000313" key="4">
    <source>
        <dbReference type="Proteomes" id="UP000228920"/>
    </source>
</evidence>
<dbReference type="EMBL" id="PFNL01000058">
    <property type="protein sequence ID" value="PIZ47221.1"/>
    <property type="molecule type" value="Genomic_DNA"/>
</dbReference>
<sequence length="604" mass="64146">MNKKLSLVSAAVALAAMFLLVGFLGFGHAPVANAEGAASAWPEECRGLQEIPGWNVYVVASTPMSIAAQGQPAGVISVTTAGLEFQICLAEYAYPDGGQFWPAGGMDGVIGHYDVPAGELVTLTIPHQGVHLEGELWSLGGYNPPAPTATPTNTPSATPTVVPQTLSLTDLGLFVQYPHTPITATLAGWTGNGYTRTVSFDTPLIGGDGEIHGYYGNEIVDDLPYVERMVVHSNMTLLIGNVSGNWSVEGQSFVQTPSVTATPTNTLAPTATPSPAATSTPVANPVDLQVLSVNWIPGVSAQTIITSSTGYSESFHAIAQVSQDGGTWYEHDSSWFAEIAASEPITWNLPVPNVTFTQLRVIVDDNEIVTETNEANNSFMAVNDPAMGTVVGPAVVFATVEHAVFTVEVTGVNIMTATYVWQVSGDAHRPLGCVAAKVAAPNAICVNWPKEGIGAQTVQVWVTDQNTTYFLSTVVEVKDPSNRYQIFLPFVGKNWYPGDDLEVKMEPVTACPSNLVQVQNWTRGVFGDQSMKEALTENLGQIRNPNAPAGTYAFSVCIQSDLMPRGMNMVPNDNWGAVVVLPPLMVATVTMAPGVATMNFVVTQ</sequence>
<feature type="region of interest" description="Disordered" evidence="1">
    <location>
        <begin position="259"/>
        <end position="280"/>
    </location>
</feature>
<comment type="caution">
    <text evidence="3">The sequence shown here is derived from an EMBL/GenBank/DDBJ whole genome shotgun (WGS) entry which is preliminary data.</text>
</comment>
<keyword evidence="2" id="KW-0732">Signal</keyword>
<evidence type="ECO:0000313" key="3">
    <source>
        <dbReference type="EMBL" id="PIZ47221.1"/>
    </source>
</evidence>
<dbReference type="Proteomes" id="UP000228920">
    <property type="component" value="Unassembled WGS sequence"/>
</dbReference>
<accession>A0A2M7TL76</accession>
<reference evidence="4" key="1">
    <citation type="submission" date="2017-09" db="EMBL/GenBank/DDBJ databases">
        <title>Depth-based differentiation of microbial function through sediment-hosted aquifers and enrichment of novel symbionts in the deep terrestrial subsurface.</title>
        <authorList>
            <person name="Probst A.J."/>
            <person name="Ladd B."/>
            <person name="Jarett J.K."/>
            <person name="Geller-Mcgrath D.E."/>
            <person name="Sieber C.M.K."/>
            <person name="Emerson J.B."/>
            <person name="Anantharaman K."/>
            <person name="Thomas B.C."/>
            <person name="Malmstrom R."/>
            <person name="Stieglmeier M."/>
            <person name="Klingl A."/>
            <person name="Woyke T."/>
            <person name="Ryan C.M."/>
            <person name="Banfield J.F."/>
        </authorList>
    </citation>
    <scope>NUCLEOTIDE SEQUENCE [LARGE SCALE GENOMIC DNA]</scope>
</reference>
<evidence type="ECO:0000256" key="1">
    <source>
        <dbReference type="SAM" id="MobiDB-lite"/>
    </source>
</evidence>
<protein>
    <recommendedName>
        <fullName evidence="5">CARDB domain-containing protein</fullName>
    </recommendedName>
</protein>
<evidence type="ECO:0000256" key="2">
    <source>
        <dbReference type="SAM" id="SignalP"/>
    </source>
</evidence>
<dbReference type="AlphaFoldDB" id="A0A2M7TL76"/>
<feature type="signal peptide" evidence="2">
    <location>
        <begin position="1"/>
        <end position="34"/>
    </location>
</feature>
<proteinExistence type="predicted"/>
<evidence type="ECO:0008006" key="5">
    <source>
        <dbReference type="Google" id="ProtNLM"/>
    </source>
</evidence>
<name>A0A2M7TL76_UNCKA</name>
<feature type="chain" id="PRO_5014598098" description="CARDB domain-containing protein" evidence="2">
    <location>
        <begin position="35"/>
        <end position="604"/>
    </location>
</feature>
<gene>
    <name evidence="3" type="ORF">COY32_01995</name>
</gene>
<organism evidence="3 4">
    <name type="scientific">candidate division WWE3 bacterium CG_4_10_14_0_2_um_filter_41_14</name>
    <dbReference type="NCBI Taxonomy" id="1975072"/>
    <lineage>
        <taxon>Bacteria</taxon>
        <taxon>Katanobacteria</taxon>
    </lineage>
</organism>